<reference evidence="5 6" key="1">
    <citation type="submission" date="2018-10" db="EMBL/GenBank/DDBJ databases">
        <title>Co-occurring genomic capacity for anaerobic methane metabolism and dissimilatory sulfite reduction discovered in the Korarchaeota.</title>
        <authorList>
            <person name="Mckay L.J."/>
            <person name="Dlakic M."/>
            <person name="Fields M.W."/>
            <person name="Delmont T.O."/>
            <person name="Eren A.M."/>
            <person name="Jay Z.J."/>
            <person name="Klingelsmith K.B."/>
            <person name="Rusch D.B."/>
            <person name="Inskeep W.P."/>
        </authorList>
    </citation>
    <scope>NUCLEOTIDE SEQUENCE [LARGE SCALE GENOMIC DNA]</scope>
    <source>
        <strain evidence="5 6">WS</strain>
    </source>
</reference>
<evidence type="ECO:0000256" key="1">
    <source>
        <dbReference type="ARBA" id="ARBA00022801"/>
    </source>
</evidence>
<feature type="domain" description="PLD phosphodiesterase" evidence="4">
    <location>
        <begin position="113"/>
        <end position="140"/>
    </location>
</feature>
<dbReference type="SMART" id="SM00155">
    <property type="entry name" value="PLDc"/>
    <property type="match status" value="1"/>
</dbReference>
<keyword evidence="1" id="KW-0378">Hydrolase</keyword>
<dbReference type="EMBL" id="RCOR01000001">
    <property type="protein sequence ID" value="RSN70939.1"/>
    <property type="molecule type" value="Genomic_DNA"/>
</dbReference>
<dbReference type="PROSITE" id="PS50035">
    <property type="entry name" value="PLD"/>
    <property type="match status" value="1"/>
</dbReference>
<gene>
    <name evidence="5" type="ORF">D9Q81_00205</name>
</gene>
<sequence length="174" mass="19483">MRISGALIVILLIALAYIIVNQPRVCPQNPQINVYFCPEDSCGNAVISLIDRANRSVDVAMYSFTHEGIADALIRAKERGVSVRVIIESEQVSSYSQYGRLRAAGIEVKLDKNPYLMHNKFAVVDGKVVATGSFNYTESADKKNDENLIIIWDPEIASKYESEFEEMWEGVYGK</sequence>
<dbReference type="InterPro" id="IPR025202">
    <property type="entry name" value="PLD-like_dom"/>
</dbReference>
<keyword evidence="3" id="KW-0443">Lipid metabolism</keyword>
<dbReference type="AlphaFoldDB" id="A0A429GAX0"/>
<dbReference type="CDD" id="cd09170">
    <property type="entry name" value="PLDc_Nuc"/>
    <property type="match status" value="1"/>
</dbReference>
<dbReference type="Proteomes" id="UP000278149">
    <property type="component" value="Unassembled WGS sequence"/>
</dbReference>
<evidence type="ECO:0000313" key="5">
    <source>
        <dbReference type="EMBL" id="RSN70939.1"/>
    </source>
</evidence>
<dbReference type="Pfam" id="PF13091">
    <property type="entry name" value="PLDc_2"/>
    <property type="match status" value="1"/>
</dbReference>
<dbReference type="InterPro" id="IPR051406">
    <property type="entry name" value="PLD_domain"/>
</dbReference>
<evidence type="ECO:0000256" key="3">
    <source>
        <dbReference type="ARBA" id="ARBA00023098"/>
    </source>
</evidence>
<protein>
    <submittedName>
        <fullName evidence="5">Phospholipase D family protein</fullName>
    </submittedName>
</protein>
<dbReference type="SUPFAM" id="SSF56024">
    <property type="entry name" value="Phospholipase D/nuclease"/>
    <property type="match status" value="1"/>
</dbReference>
<dbReference type="InterPro" id="IPR001736">
    <property type="entry name" value="PLipase_D/transphosphatidylase"/>
</dbReference>
<organism evidence="5 6">
    <name type="scientific">Candidatus Korarchaeum cryptofilum</name>
    <dbReference type="NCBI Taxonomy" id="498846"/>
    <lineage>
        <taxon>Archaea</taxon>
        <taxon>Thermoproteota</taxon>
        <taxon>Candidatus Korarchaeia</taxon>
        <taxon>Candidatus Korarchaeales</taxon>
        <taxon>Candidatus Korarchaeaceae</taxon>
        <taxon>Candidatus Korarchaeum</taxon>
    </lineage>
</organism>
<accession>A0A429GAX0</accession>
<name>A0A429GAX0_9CREN</name>
<dbReference type="GO" id="GO:0016042">
    <property type="term" value="P:lipid catabolic process"/>
    <property type="evidence" value="ECO:0007669"/>
    <property type="project" value="UniProtKB-KW"/>
</dbReference>
<evidence type="ECO:0000259" key="4">
    <source>
        <dbReference type="PROSITE" id="PS50035"/>
    </source>
</evidence>
<comment type="caution">
    <text evidence="5">The sequence shown here is derived from an EMBL/GenBank/DDBJ whole genome shotgun (WGS) entry which is preliminary data.</text>
</comment>
<evidence type="ECO:0000313" key="6">
    <source>
        <dbReference type="Proteomes" id="UP000278149"/>
    </source>
</evidence>
<dbReference type="PANTHER" id="PTHR43856">
    <property type="entry name" value="CARDIOLIPIN HYDROLASE"/>
    <property type="match status" value="1"/>
</dbReference>
<dbReference type="GO" id="GO:0016891">
    <property type="term" value="F:RNA endonuclease activity producing 5'-phosphomonoesters, hydrolytic mechanism"/>
    <property type="evidence" value="ECO:0007669"/>
    <property type="project" value="TreeGrafter"/>
</dbReference>
<keyword evidence="2" id="KW-0442">Lipid degradation</keyword>
<evidence type="ECO:0000256" key="2">
    <source>
        <dbReference type="ARBA" id="ARBA00022963"/>
    </source>
</evidence>
<dbReference type="Gene3D" id="3.30.870.10">
    <property type="entry name" value="Endonuclease Chain A"/>
    <property type="match status" value="1"/>
</dbReference>
<dbReference type="RefSeq" id="WP_125740324.1">
    <property type="nucleotide sequence ID" value="NZ_RCOR01000001.1"/>
</dbReference>
<proteinExistence type="predicted"/>
<dbReference type="PANTHER" id="PTHR43856:SF1">
    <property type="entry name" value="MITOCHONDRIAL CARDIOLIPIN HYDROLASE"/>
    <property type="match status" value="1"/>
</dbReference>